<accession>A0A815JRQ9</accession>
<gene>
    <name evidence="2" type="ORF">EDS130_LOCUS33795</name>
    <name evidence="3" type="ORF">XAT740_LOCUS33202</name>
</gene>
<evidence type="ECO:0000256" key="1">
    <source>
        <dbReference type="SAM" id="SignalP"/>
    </source>
</evidence>
<dbReference type="EMBL" id="CAJNOJ010000274">
    <property type="protein sequence ID" value="CAF1360529.1"/>
    <property type="molecule type" value="Genomic_DNA"/>
</dbReference>
<sequence length="227" mass="23623">MRLSIGLALVFAAIAFVQGKPLLNQLVSQANLPNQLNGIQDFLGQYQGVLNQLQGLVNGVSAAQLQALVQQAANNVSSAQLQSIVQQASQLAQSVLSGQVDVNTALNQVSNFVQQLLSGSAGLTRPANVKALPLNGVQDLLNQYANILSQFQGLGEQVANALSQAQLQTLGQQVAQLAQSVVSGQVGASAAGSQLLALVQQYLDSNAQLYNAVANAVQQLLNVVEGN</sequence>
<keyword evidence="1" id="KW-0732">Signal</keyword>
<reference evidence="3" key="1">
    <citation type="submission" date="2021-02" db="EMBL/GenBank/DDBJ databases">
        <authorList>
            <person name="Nowell W R."/>
        </authorList>
    </citation>
    <scope>NUCLEOTIDE SEQUENCE</scope>
</reference>
<feature type="chain" id="PRO_5036411811" evidence="1">
    <location>
        <begin position="20"/>
        <end position="227"/>
    </location>
</feature>
<keyword evidence="4" id="KW-1185">Reference proteome</keyword>
<dbReference type="AlphaFoldDB" id="A0A815JRQ9"/>
<name>A0A815JRQ9_ADIRI</name>
<evidence type="ECO:0000313" key="3">
    <source>
        <dbReference type="EMBL" id="CAF1383432.1"/>
    </source>
</evidence>
<protein>
    <submittedName>
        <fullName evidence="3">Uncharacterized protein</fullName>
    </submittedName>
</protein>
<proteinExistence type="predicted"/>
<comment type="caution">
    <text evidence="3">The sequence shown here is derived from an EMBL/GenBank/DDBJ whole genome shotgun (WGS) entry which is preliminary data.</text>
</comment>
<dbReference type="Proteomes" id="UP000663828">
    <property type="component" value="Unassembled WGS sequence"/>
</dbReference>
<evidence type="ECO:0000313" key="4">
    <source>
        <dbReference type="Proteomes" id="UP000663828"/>
    </source>
</evidence>
<organism evidence="3 4">
    <name type="scientific">Adineta ricciae</name>
    <name type="common">Rotifer</name>
    <dbReference type="NCBI Taxonomy" id="249248"/>
    <lineage>
        <taxon>Eukaryota</taxon>
        <taxon>Metazoa</taxon>
        <taxon>Spiralia</taxon>
        <taxon>Gnathifera</taxon>
        <taxon>Rotifera</taxon>
        <taxon>Eurotatoria</taxon>
        <taxon>Bdelloidea</taxon>
        <taxon>Adinetida</taxon>
        <taxon>Adinetidae</taxon>
        <taxon>Adineta</taxon>
    </lineage>
</organism>
<dbReference type="Proteomes" id="UP000663852">
    <property type="component" value="Unassembled WGS sequence"/>
</dbReference>
<dbReference type="EMBL" id="CAJNOR010003156">
    <property type="protein sequence ID" value="CAF1383432.1"/>
    <property type="molecule type" value="Genomic_DNA"/>
</dbReference>
<feature type="signal peptide" evidence="1">
    <location>
        <begin position="1"/>
        <end position="19"/>
    </location>
</feature>
<evidence type="ECO:0000313" key="2">
    <source>
        <dbReference type="EMBL" id="CAF1360529.1"/>
    </source>
</evidence>